<dbReference type="EMBL" id="JAJTTC010000001">
    <property type="protein sequence ID" value="MCF0061347.1"/>
    <property type="molecule type" value="Genomic_DNA"/>
</dbReference>
<feature type="transmembrane region" description="Helical" evidence="1">
    <location>
        <begin position="60"/>
        <end position="77"/>
    </location>
</feature>
<dbReference type="InterPro" id="IPR036249">
    <property type="entry name" value="Thioredoxin-like_sf"/>
</dbReference>
<evidence type="ECO:0000313" key="3">
    <source>
        <dbReference type="EMBL" id="MCF0061347.1"/>
    </source>
</evidence>
<dbReference type="CDD" id="cd02966">
    <property type="entry name" value="TlpA_like_family"/>
    <property type="match status" value="1"/>
</dbReference>
<dbReference type="InterPro" id="IPR000866">
    <property type="entry name" value="AhpC/TSA"/>
</dbReference>
<dbReference type="GO" id="GO:0016209">
    <property type="term" value="F:antioxidant activity"/>
    <property type="evidence" value="ECO:0007669"/>
    <property type="project" value="InterPro"/>
</dbReference>
<protein>
    <submittedName>
        <fullName evidence="3">Redoxin domain-containing protein</fullName>
    </submittedName>
</protein>
<dbReference type="RefSeq" id="WP_234654587.1">
    <property type="nucleotide sequence ID" value="NZ_CP094997.1"/>
</dbReference>
<feature type="transmembrane region" description="Helical" evidence="1">
    <location>
        <begin position="7"/>
        <end position="26"/>
    </location>
</feature>
<dbReference type="AlphaFoldDB" id="A0A9X1TDV0"/>
<dbReference type="Gene3D" id="3.40.30.10">
    <property type="entry name" value="Glutaredoxin"/>
    <property type="match status" value="1"/>
</dbReference>
<keyword evidence="1" id="KW-0472">Membrane</keyword>
<feature type="transmembrane region" description="Helical" evidence="1">
    <location>
        <begin position="83"/>
        <end position="104"/>
    </location>
</feature>
<dbReference type="Proteomes" id="UP001139000">
    <property type="component" value="Unassembled WGS sequence"/>
</dbReference>
<keyword evidence="1" id="KW-0812">Transmembrane</keyword>
<dbReference type="GO" id="GO:0016491">
    <property type="term" value="F:oxidoreductase activity"/>
    <property type="evidence" value="ECO:0007669"/>
    <property type="project" value="InterPro"/>
</dbReference>
<dbReference type="PROSITE" id="PS51352">
    <property type="entry name" value="THIOREDOXIN_2"/>
    <property type="match status" value="1"/>
</dbReference>
<reference evidence="3" key="1">
    <citation type="submission" date="2021-12" db="EMBL/GenBank/DDBJ databases">
        <title>Novel species in genus Dyadobacter.</title>
        <authorList>
            <person name="Ma C."/>
        </authorList>
    </citation>
    <scope>NUCLEOTIDE SEQUENCE</scope>
    <source>
        <strain evidence="3">LJ419</strain>
    </source>
</reference>
<name>A0A9X1TDV0_9BACT</name>
<dbReference type="InterPro" id="IPR050553">
    <property type="entry name" value="Thioredoxin_ResA/DsbE_sf"/>
</dbReference>
<gene>
    <name evidence="3" type="ORF">LXM26_07575</name>
</gene>
<sequence length="296" mass="34116">MKGSYILWIELIFKIFLFTISIFIPGQIRITYGWLASFILSGVVYFAIAFFYFARRNRTYLAAFLASILFLPLFTYFDNRQFWYPYLMPTYMLINFSSVATAYFAHQNKNVISLAWAIGVVSLIFISYNNIETYLFENTISSADYSELTTNGKTIELDGVNPFQNEVLNNKIVIVDFWYTTCAPCITKLSAFDSLANKYADHQDVVFLSVVDGKLDSKEKVSDFMKKHKIRTKVLYDSSGIFISQFALRANGYPLELRINKSSQIWEVINGYTNNAPKYVSQGIQSINTELKKNRL</sequence>
<dbReference type="InterPro" id="IPR013766">
    <property type="entry name" value="Thioredoxin_domain"/>
</dbReference>
<dbReference type="SUPFAM" id="SSF52833">
    <property type="entry name" value="Thioredoxin-like"/>
    <property type="match status" value="1"/>
</dbReference>
<feature type="transmembrane region" description="Helical" evidence="1">
    <location>
        <begin position="32"/>
        <end position="53"/>
    </location>
</feature>
<keyword evidence="1" id="KW-1133">Transmembrane helix</keyword>
<evidence type="ECO:0000259" key="2">
    <source>
        <dbReference type="PROSITE" id="PS51352"/>
    </source>
</evidence>
<proteinExistence type="predicted"/>
<evidence type="ECO:0000313" key="4">
    <source>
        <dbReference type="Proteomes" id="UP001139000"/>
    </source>
</evidence>
<organism evidence="3 4">
    <name type="scientific">Dyadobacter chenwenxiniae</name>
    <dbReference type="NCBI Taxonomy" id="2906456"/>
    <lineage>
        <taxon>Bacteria</taxon>
        <taxon>Pseudomonadati</taxon>
        <taxon>Bacteroidota</taxon>
        <taxon>Cytophagia</taxon>
        <taxon>Cytophagales</taxon>
        <taxon>Spirosomataceae</taxon>
        <taxon>Dyadobacter</taxon>
    </lineage>
</organism>
<keyword evidence="4" id="KW-1185">Reference proteome</keyword>
<dbReference type="PANTHER" id="PTHR42852">
    <property type="entry name" value="THIOL:DISULFIDE INTERCHANGE PROTEIN DSBE"/>
    <property type="match status" value="1"/>
</dbReference>
<dbReference type="Pfam" id="PF00578">
    <property type="entry name" value="AhpC-TSA"/>
    <property type="match status" value="1"/>
</dbReference>
<feature type="transmembrane region" description="Helical" evidence="1">
    <location>
        <begin position="111"/>
        <end position="128"/>
    </location>
</feature>
<dbReference type="PANTHER" id="PTHR42852:SF13">
    <property type="entry name" value="PROTEIN DIPZ"/>
    <property type="match status" value="1"/>
</dbReference>
<evidence type="ECO:0000256" key="1">
    <source>
        <dbReference type="SAM" id="Phobius"/>
    </source>
</evidence>
<feature type="domain" description="Thioredoxin" evidence="2">
    <location>
        <begin position="136"/>
        <end position="292"/>
    </location>
</feature>
<comment type="caution">
    <text evidence="3">The sequence shown here is derived from an EMBL/GenBank/DDBJ whole genome shotgun (WGS) entry which is preliminary data.</text>
</comment>
<accession>A0A9X1TDV0</accession>